<evidence type="ECO:0000313" key="2">
    <source>
        <dbReference type="EMBL" id="GFR74325.1"/>
    </source>
</evidence>
<sequence>MGTFTDSSIKQLVSECIDDGNLHKLLRLPNTLDDFPEACIIQSVEYIIKCEEDRIEKALSDVSETELAQSTPWRKEDIESPHSAKKCFALNMMLSQKFSPQFLQEAARGMSFDCVLIITKYLQFLLSWSPPVPEENPCLPPLEQVIDWLNALVDSHFQQLKLAEDARELIGSLQEKITVMTQWQSESKALLGTLAEVRRQFEEQQRSNQKMGDYCIEVISF</sequence>
<name>A0AAV4FNB3_9GAST</name>
<dbReference type="Pfam" id="PF20998">
    <property type="entry name" value="Nol11_C"/>
    <property type="match status" value="1"/>
</dbReference>
<keyword evidence="3" id="KW-1185">Reference proteome</keyword>
<evidence type="ECO:0000259" key="1">
    <source>
        <dbReference type="Pfam" id="PF20998"/>
    </source>
</evidence>
<dbReference type="GO" id="GO:0030490">
    <property type="term" value="P:maturation of SSU-rRNA"/>
    <property type="evidence" value="ECO:0007669"/>
    <property type="project" value="InterPro"/>
</dbReference>
<evidence type="ECO:0000313" key="3">
    <source>
        <dbReference type="Proteomes" id="UP000762676"/>
    </source>
</evidence>
<dbReference type="InterPro" id="IPR048897">
    <property type="entry name" value="Nol11_C"/>
</dbReference>
<dbReference type="EMBL" id="BMAT01000842">
    <property type="protein sequence ID" value="GFR74325.1"/>
    <property type="molecule type" value="Genomic_DNA"/>
</dbReference>
<proteinExistence type="predicted"/>
<dbReference type="PANTHER" id="PTHR15633:SF2">
    <property type="entry name" value="NUCLEOLAR PROTEIN 11"/>
    <property type="match status" value="1"/>
</dbReference>
<comment type="caution">
    <text evidence="2">The sequence shown here is derived from an EMBL/GenBank/DDBJ whole genome shotgun (WGS) entry which is preliminary data.</text>
</comment>
<accession>A0AAV4FNB3</accession>
<gene>
    <name evidence="2" type="ORF">ElyMa_000427200</name>
</gene>
<dbReference type="AlphaFoldDB" id="A0AAV4FNB3"/>
<feature type="domain" description="Nucleolar protein 11 C-terminal" evidence="1">
    <location>
        <begin position="18"/>
        <end position="219"/>
    </location>
</feature>
<dbReference type="PANTHER" id="PTHR15633">
    <property type="entry name" value="NUCLEOLAR PROTEIN 11"/>
    <property type="match status" value="1"/>
</dbReference>
<organism evidence="2 3">
    <name type="scientific">Elysia marginata</name>
    <dbReference type="NCBI Taxonomy" id="1093978"/>
    <lineage>
        <taxon>Eukaryota</taxon>
        <taxon>Metazoa</taxon>
        <taxon>Spiralia</taxon>
        <taxon>Lophotrochozoa</taxon>
        <taxon>Mollusca</taxon>
        <taxon>Gastropoda</taxon>
        <taxon>Heterobranchia</taxon>
        <taxon>Euthyneura</taxon>
        <taxon>Panpulmonata</taxon>
        <taxon>Sacoglossa</taxon>
        <taxon>Placobranchoidea</taxon>
        <taxon>Plakobranchidae</taxon>
        <taxon>Elysia</taxon>
    </lineage>
</organism>
<protein>
    <submittedName>
        <fullName evidence="2">Nucleolar protein 11-like</fullName>
    </submittedName>
</protein>
<dbReference type="GO" id="GO:0003723">
    <property type="term" value="F:RNA binding"/>
    <property type="evidence" value="ECO:0007669"/>
    <property type="project" value="TreeGrafter"/>
</dbReference>
<reference evidence="2 3" key="1">
    <citation type="journal article" date="2021" name="Elife">
        <title>Chloroplast acquisition without the gene transfer in kleptoplastic sea slugs, Plakobranchus ocellatus.</title>
        <authorList>
            <person name="Maeda T."/>
            <person name="Takahashi S."/>
            <person name="Yoshida T."/>
            <person name="Shimamura S."/>
            <person name="Takaki Y."/>
            <person name="Nagai Y."/>
            <person name="Toyoda A."/>
            <person name="Suzuki Y."/>
            <person name="Arimoto A."/>
            <person name="Ishii H."/>
            <person name="Satoh N."/>
            <person name="Nishiyama T."/>
            <person name="Hasebe M."/>
            <person name="Maruyama T."/>
            <person name="Minagawa J."/>
            <person name="Obokata J."/>
            <person name="Shigenobu S."/>
        </authorList>
    </citation>
    <scope>NUCLEOTIDE SEQUENCE [LARGE SCALE GENOMIC DNA]</scope>
</reference>
<dbReference type="Proteomes" id="UP000762676">
    <property type="component" value="Unassembled WGS sequence"/>
</dbReference>
<dbReference type="InterPro" id="IPR042859">
    <property type="entry name" value="NOL11"/>
</dbReference>
<dbReference type="GO" id="GO:0005730">
    <property type="term" value="C:nucleolus"/>
    <property type="evidence" value="ECO:0007669"/>
    <property type="project" value="TreeGrafter"/>
</dbReference>